<proteinExistence type="predicted"/>
<dbReference type="RefSeq" id="WP_041645108.1">
    <property type="nucleotide sequence ID" value="NZ_CP076686.1"/>
</dbReference>
<reference evidence="1 2" key="1">
    <citation type="submission" date="2021-06" db="EMBL/GenBank/DDBJ databases">
        <title>Microbial metabolic specificity influences pelagic lipid remineralization.</title>
        <authorList>
            <person name="Behrendt L."/>
            <person name="Hunter J.E."/>
            <person name="Alcolombri U."/>
            <person name="Smriga S."/>
            <person name="Mincer T."/>
            <person name="Lowenstein D.P."/>
            <person name="Peaudecerf F.J."/>
            <person name="Fernandez V.I."/>
            <person name="Fredricks H."/>
            <person name="Almblad H."/>
            <person name="Harrison J.J."/>
            <person name="Stocker R."/>
            <person name="Van Mooy B.A.S."/>
        </authorList>
    </citation>
    <scope>NUCLEOTIDE SEQUENCE [LARGE SCALE GENOMIC DNA]</scope>
    <source>
        <strain evidence="1 2">HP15-B</strain>
    </source>
</reference>
<sequence>MKNLLKLSDRAADHCIAVGNEIEVNMRPGGIYANATDHASKLLENIVRVAGILHVVNNESGNISYDTLDAAVHICVFFSNEYMMVFDHTPNHVVNAMILNDWLTSNVRGRNQRYIPKRHTRQYCPSAVRKPAQFRDALEYLECSGYIRVFVNEKNRHLIDTMPHLPA</sequence>
<evidence type="ECO:0000313" key="1">
    <source>
        <dbReference type="EMBL" id="QWV14808.1"/>
    </source>
</evidence>
<dbReference type="InterPro" id="IPR025048">
    <property type="entry name" value="DUF3987"/>
</dbReference>
<name>A0ABX8IPN8_9GAMM</name>
<evidence type="ECO:0000313" key="2">
    <source>
        <dbReference type="Proteomes" id="UP000683442"/>
    </source>
</evidence>
<gene>
    <name evidence="1" type="ORF">KQ249_09540</name>
</gene>
<dbReference type="GeneID" id="78561934"/>
<protein>
    <submittedName>
        <fullName evidence="1">DUF3987 domain-containing protein</fullName>
    </submittedName>
</protein>
<dbReference type="EMBL" id="CP076686">
    <property type="protein sequence ID" value="QWV14808.1"/>
    <property type="molecule type" value="Genomic_DNA"/>
</dbReference>
<accession>A0ABX8IPN8</accession>
<dbReference type="Pfam" id="PF13148">
    <property type="entry name" value="DUF3987"/>
    <property type="match status" value="1"/>
</dbReference>
<keyword evidence="2" id="KW-1185">Reference proteome</keyword>
<dbReference type="Proteomes" id="UP000683442">
    <property type="component" value="Chromosome"/>
</dbReference>
<organism evidence="1 2">
    <name type="scientific">Marinobacter adhaerens</name>
    <dbReference type="NCBI Taxonomy" id="1033846"/>
    <lineage>
        <taxon>Bacteria</taxon>
        <taxon>Pseudomonadati</taxon>
        <taxon>Pseudomonadota</taxon>
        <taxon>Gammaproteobacteria</taxon>
        <taxon>Pseudomonadales</taxon>
        <taxon>Marinobacteraceae</taxon>
        <taxon>Marinobacter</taxon>
    </lineage>
</organism>